<evidence type="ECO:0000256" key="8">
    <source>
        <dbReference type="SAM" id="SignalP"/>
    </source>
</evidence>
<feature type="transmembrane region" description="Helical" evidence="7">
    <location>
        <begin position="494"/>
        <end position="517"/>
    </location>
</feature>
<feature type="compositionally biased region" description="Basic and acidic residues" evidence="6">
    <location>
        <begin position="230"/>
        <end position="251"/>
    </location>
</feature>
<protein>
    <submittedName>
        <fullName evidence="10">G_PROTEIN_RECEP_F3_4 domain-containing protein</fullName>
    </submittedName>
</protein>
<name>A0A5K3EU78_MESCO</name>
<proteinExistence type="predicted"/>
<feature type="transmembrane region" description="Helical" evidence="7">
    <location>
        <begin position="643"/>
        <end position="665"/>
    </location>
</feature>
<sequence length="779" mass="86956">MKLAAVLFFLITFCFGFISSRRHTLILKNDVRSDILCSRFTYGSQGSISVGISNLPEKDLEMVGFSMEKSTFSNLVESSKRQYNPCSLRQDNDKRAFALILDKKAPVLKNPSSQSIQVRPKNTVNASQFTFRNAEDEKSFSSFKIEISNFVTEYLDTNAKDVETVAEEIVKAITSNDALRQEVINKIKESSSTELAVRATLLHLQALEDGDEEGDLQLHRIRRGAPQDPSRVEKPDNPKEVKKAPEGDASKKKLAAGNSKKESGIEQPIVESDEKPEGADARDQAQEGPAADLPESDQGGNGDSKKDSGIQQPIADSNQKPEGAKAPGQAKEGLAADLPKPDQGGDGVLEKPDKSGQESADGDAIKKDQPDKVPRFSAIAVEYMTKALDGFNKAQGQDRFRYVFSNGMASLNFTVTFTEPGVTASYDLLFHNCLNGPVNAKITMVEKNNDNYLSLGEQPLALLFGIFAIIYALLSVVWGLHLKMSKAPVFRIHSLMLAVVIVKSISLILHSINYYVIGKHGVQEEGWAVMYYIAHITRGFLLFFTILMIGAGWTLIKHVFTRREKQVFLIVIPLQVFANIATIVVNETEQGAPGIAKWSEIFTAVDLLCCAGVLFPVIWSIRHLRQAAQTDGKVAQNLRKLRLFRHFYILVVSYIYFTRIVVYLLRITTPFGWYWLVDLFEQTVTLIFYTSVGFRFRPFSDNPYLQVPTDEDEDIVMGRFDLEEAWAQSGLTDGVTRIHRPQGIDAARENRRRRDDALNRPLGNDKEADDSDLLPLIRP</sequence>
<evidence type="ECO:0000256" key="4">
    <source>
        <dbReference type="ARBA" id="ARBA00022989"/>
    </source>
</evidence>
<feature type="domain" description="GOST seven transmembrane" evidence="9">
    <location>
        <begin position="459"/>
        <end position="703"/>
    </location>
</feature>
<keyword evidence="4 7" id="KW-1133">Transmembrane helix</keyword>
<evidence type="ECO:0000259" key="9">
    <source>
        <dbReference type="Pfam" id="PF06814"/>
    </source>
</evidence>
<feature type="signal peptide" evidence="8">
    <location>
        <begin position="1"/>
        <end position="16"/>
    </location>
</feature>
<accession>A0A5K3EU78</accession>
<dbReference type="Pfam" id="PF06814">
    <property type="entry name" value="GOST_TM"/>
    <property type="match status" value="1"/>
</dbReference>
<comment type="subcellular location">
    <subcellularLocation>
        <location evidence="1">Membrane</location>
        <topology evidence="1">Multi-pass membrane protein</topology>
    </subcellularLocation>
</comment>
<feature type="region of interest" description="Disordered" evidence="6">
    <location>
        <begin position="221"/>
        <end position="371"/>
    </location>
</feature>
<evidence type="ECO:0000256" key="1">
    <source>
        <dbReference type="ARBA" id="ARBA00004141"/>
    </source>
</evidence>
<dbReference type="WBParaSite" id="MCU_002687-RA">
    <property type="protein sequence ID" value="MCU_002687-RA"/>
    <property type="gene ID" value="MCU_002687"/>
</dbReference>
<reference evidence="10" key="1">
    <citation type="submission" date="2019-11" db="UniProtKB">
        <authorList>
            <consortium name="WormBaseParasite"/>
        </authorList>
    </citation>
    <scope>IDENTIFICATION</scope>
</reference>
<evidence type="ECO:0000313" key="10">
    <source>
        <dbReference type="WBParaSite" id="MCU_002687-RA"/>
    </source>
</evidence>
<feature type="compositionally biased region" description="Polar residues" evidence="6">
    <location>
        <begin position="309"/>
        <end position="320"/>
    </location>
</feature>
<organism evidence="10">
    <name type="scientific">Mesocestoides corti</name>
    <name type="common">Flatworm</name>
    <dbReference type="NCBI Taxonomy" id="53468"/>
    <lineage>
        <taxon>Eukaryota</taxon>
        <taxon>Metazoa</taxon>
        <taxon>Spiralia</taxon>
        <taxon>Lophotrochozoa</taxon>
        <taxon>Platyhelminthes</taxon>
        <taxon>Cestoda</taxon>
        <taxon>Eucestoda</taxon>
        <taxon>Cyclophyllidea</taxon>
        <taxon>Mesocestoididae</taxon>
        <taxon>Mesocestoides</taxon>
    </lineage>
</organism>
<dbReference type="InterPro" id="IPR009637">
    <property type="entry name" value="GPR107/GPR108-like"/>
</dbReference>
<feature type="transmembrane region" description="Helical" evidence="7">
    <location>
        <begin position="460"/>
        <end position="482"/>
    </location>
</feature>
<dbReference type="InterPro" id="IPR053937">
    <property type="entry name" value="GOST_TM"/>
</dbReference>
<evidence type="ECO:0000256" key="5">
    <source>
        <dbReference type="ARBA" id="ARBA00023136"/>
    </source>
</evidence>
<dbReference type="PANTHER" id="PTHR21229">
    <property type="entry name" value="LUNG SEVEN TRANSMEMBRANE RECEPTOR"/>
    <property type="match status" value="1"/>
</dbReference>
<feature type="transmembrane region" description="Helical" evidence="7">
    <location>
        <begin position="601"/>
        <end position="622"/>
    </location>
</feature>
<keyword evidence="2 7" id="KW-0812">Transmembrane</keyword>
<dbReference type="PANTHER" id="PTHR21229:SF2">
    <property type="entry name" value="RE59932P"/>
    <property type="match status" value="1"/>
</dbReference>
<evidence type="ECO:0000256" key="6">
    <source>
        <dbReference type="SAM" id="MobiDB-lite"/>
    </source>
</evidence>
<evidence type="ECO:0000256" key="2">
    <source>
        <dbReference type="ARBA" id="ARBA00022692"/>
    </source>
</evidence>
<evidence type="ECO:0000256" key="3">
    <source>
        <dbReference type="ARBA" id="ARBA00022729"/>
    </source>
</evidence>
<dbReference type="GO" id="GO:0005794">
    <property type="term" value="C:Golgi apparatus"/>
    <property type="evidence" value="ECO:0007669"/>
    <property type="project" value="TreeGrafter"/>
</dbReference>
<feature type="compositionally biased region" description="Basic and acidic residues" evidence="6">
    <location>
        <begin position="748"/>
        <end position="766"/>
    </location>
</feature>
<feature type="transmembrane region" description="Helical" evidence="7">
    <location>
        <begin position="529"/>
        <end position="555"/>
    </location>
</feature>
<feature type="compositionally biased region" description="Basic and acidic residues" evidence="6">
    <location>
        <begin position="272"/>
        <end position="285"/>
    </location>
</feature>
<dbReference type="GO" id="GO:0016020">
    <property type="term" value="C:membrane"/>
    <property type="evidence" value="ECO:0007669"/>
    <property type="project" value="UniProtKB-SubCell"/>
</dbReference>
<feature type="transmembrane region" description="Helical" evidence="7">
    <location>
        <begin position="567"/>
        <end position="585"/>
    </location>
</feature>
<evidence type="ECO:0000256" key="7">
    <source>
        <dbReference type="SAM" id="Phobius"/>
    </source>
</evidence>
<feature type="chain" id="PRO_5024274652" evidence="8">
    <location>
        <begin position="17"/>
        <end position="779"/>
    </location>
</feature>
<keyword evidence="5 7" id="KW-0472">Membrane</keyword>
<keyword evidence="3 8" id="KW-0732">Signal</keyword>
<feature type="region of interest" description="Disordered" evidence="6">
    <location>
        <begin position="748"/>
        <end position="779"/>
    </location>
</feature>
<dbReference type="AlphaFoldDB" id="A0A5K3EU78"/>